<evidence type="ECO:0000313" key="2">
    <source>
        <dbReference type="Proteomes" id="UP001500191"/>
    </source>
</evidence>
<protein>
    <submittedName>
        <fullName evidence="1">Uncharacterized protein</fullName>
    </submittedName>
</protein>
<name>A0ABN1BTK0_9DEIO</name>
<dbReference type="EMBL" id="BAAADB010000008">
    <property type="protein sequence ID" value="GAA0505386.1"/>
    <property type="molecule type" value="Genomic_DNA"/>
</dbReference>
<proteinExistence type="predicted"/>
<keyword evidence="2" id="KW-1185">Reference proteome</keyword>
<gene>
    <name evidence="1" type="ORF">GCM10008937_11600</name>
</gene>
<accession>A0ABN1BTK0</accession>
<organism evidence="1 2">
    <name type="scientific">Deinococcus depolymerans</name>
    <dbReference type="NCBI Taxonomy" id="392408"/>
    <lineage>
        <taxon>Bacteria</taxon>
        <taxon>Thermotogati</taxon>
        <taxon>Deinococcota</taxon>
        <taxon>Deinococci</taxon>
        <taxon>Deinococcales</taxon>
        <taxon>Deinococcaceae</taxon>
        <taxon>Deinococcus</taxon>
    </lineage>
</organism>
<dbReference type="RefSeq" id="WP_343757062.1">
    <property type="nucleotide sequence ID" value="NZ_BAAADB010000008.1"/>
</dbReference>
<reference evidence="1 2" key="1">
    <citation type="journal article" date="2019" name="Int. J. Syst. Evol. Microbiol.">
        <title>The Global Catalogue of Microorganisms (GCM) 10K type strain sequencing project: providing services to taxonomists for standard genome sequencing and annotation.</title>
        <authorList>
            <consortium name="The Broad Institute Genomics Platform"/>
            <consortium name="The Broad Institute Genome Sequencing Center for Infectious Disease"/>
            <person name="Wu L."/>
            <person name="Ma J."/>
        </authorList>
    </citation>
    <scope>NUCLEOTIDE SEQUENCE [LARGE SCALE GENOMIC DNA]</scope>
    <source>
        <strain evidence="1 2">JCM 14368</strain>
    </source>
</reference>
<dbReference type="Proteomes" id="UP001500191">
    <property type="component" value="Unassembled WGS sequence"/>
</dbReference>
<comment type="caution">
    <text evidence="1">The sequence shown here is derived from an EMBL/GenBank/DDBJ whole genome shotgun (WGS) entry which is preliminary data.</text>
</comment>
<evidence type="ECO:0000313" key="1">
    <source>
        <dbReference type="EMBL" id="GAA0505386.1"/>
    </source>
</evidence>
<sequence length="156" mass="17647">MTLTFPTFFDPLSPASWPGWCFEFRRAQGLLFALPPTIALGELGSTDPYEYDHAPFDDTWYPVGDGVTRERPLLTLSGEHTYRSEAEALEHARTVEALLPLATQLHWRGRFLCDLRPDVPQVVRCQTGATLRDTAFTLTLNTVQRVTRALLAEVQR</sequence>